<evidence type="ECO:0000313" key="7">
    <source>
        <dbReference type="Proteomes" id="UP000063919"/>
    </source>
</evidence>
<dbReference type="Pfam" id="PF00005">
    <property type="entry name" value="ABC_tran"/>
    <property type="match status" value="1"/>
</dbReference>
<comment type="similarity">
    <text evidence="1">Belongs to the ABC transporter superfamily.</text>
</comment>
<evidence type="ECO:0000256" key="3">
    <source>
        <dbReference type="ARBA" id="ARBA00022741"/>
    </source>
</evidence>
<keyword evidence="7" id="KW-1185">Reference proteome</keyword>
<dbReference type="EMBL" id="CP012622">
    <property type="protein sequence ID" value="ALD66326.1"/>
    <property type="molecule type" value="Genomic_DNA"/>
</dbReference>
<dbReference type="InterPro" id="IPR050763">
    <property type="entry name" value="ABC_transporter_ATP-binding"/>
</dbReference>
<dbReference type="PROSITE" id="PS50893">
    <property type="entry name" value="ABC_TRANSPORTER_2"/>
    <property type="match status" value="1"/>
</dbReference>
<evidence type="ECO:0000256" key="2">
    <source>
        <dbReference type="ARBA" id="ARBA00022448"/>
    </source>
</evidence>
<dbReference type="PATRIC" id="fig|362837.3.peg.426"/>
<dbReference type="PANTHER" id="PTHR42711">
    <property type="entry name" value="ABC TRANSPORTER ATP-BINDING PROTEIN"/>
    <property type="match status" value="1"/>
</dbReference>
<dbReference type="SUPFAM" id="SSF52540">
    <property type="entry name" value="P-loop containing nucleoside triphosphate hydrolases"/>
    <property type="match status" value="1"/>
</dbReference>
<organism evidence="6 7">
    <name type="scientific">Spiroplasma cantharicola</name>
    <dbReference type="NCBI Taxonomy" id="362837"/>
    <lineage>
        <taxon>Bacteria</taxon>
        <taxon>Bacillati</taxon>
        <taxon>Mycoplasmatota</taxon>
        <taxon>Mollicutes</taxon>
        <taxon>Entomoplasmatales</taxon>
        <taxon>Spiroplasmataceae</taxon>
        <taxon>Spiroplasma</taxon>
    </lineage>
</organism>
<reference evidence="6 7" key="1">
    <citation type="journal article" date="2015" name="Genome Announc.">
        <title>Complete Genome Sequence of Spiroplasma cantharicola CC-1T (DSM 21588), a Bacterium Isolated from Soldier Beetle (Cantharis carolinus).</title>
        <authorList>
            <person name="Lo W.S."/>
            <person name="Liu P.Y."/>
            <person name="Kuo C.H."/>
        </authorList>
    </citation>
    <scope>NUCLEOTIDE SEQUENCE [LARGE SCALE GENOMIC DNA]</scope>
    <source>
        <strain evidence="6 7">CC-1</strain>
    </source>
</reference>
<name>A0A0M5KLK5_9MOLU</name>
<dbReference type="Proteomes" id="UP000063919">
    <property type="component" value="Chromosome"/>
</dbReference>
<keyword evidence="3" id="KW-0547">Nucleotide-binding</keyword>
<dbReference type="AlphaFoldDB" id="A0A0M5KLK5"/>
<dbReference type="RefSeq" id="WP_053946087.1">
    <property type="nucleotide sequence ID" value="NZ_CP012622.1"/>
</dbReference>
<sequence length="222" mass="25965">MIKISNLVYLYKNRKVVDISKLIIKQGEKIAIVGLNGAGKTTLVEIILKLKKPYEGEVIFDRNYISNAVFQDSNFISDINLREIFYLYCNLYSIKKSHFKYFQKFNLLDVENNKFKNISGGQQQKFKFLISLLNDPTLLVLDEISTSLDYIWRNKIVDIINQYLEIKKEIILLLISHDPKEIASICNRVLFMKTGKIIIDINLKGSYKQRQKDIERLMKESV</sequence>
<gene>
    <name evidence="6" type="ORF">SCANT_v1c04200</name>
</gene>
<evidence type="ECO:0000256" key="4">
    <source>
        <dbReference type="ARBA" id="ARBA00022840"/>
    </source>
</evidence>
<accession>A0A0M5KLK5</accession>
<dbReference type="InterPro" id="IPR003593">
    <property type="entry name" value="AAA+_ATPase"/>
</dbReference>
<dbReference type="Gene3D" id="3.40.50.300">
    <property type="entry name" value="P-loop containing nucleotide triphosphate hydrolases"/>
    <property type="match status" value="1"/>
</dbReference>
<dbReference type="GO" id="GO:0016887">
    <property type="term" value="F:ATP hydrolysis activity"/>
    <property type="evidence" value="ECO:0007669"/>
    <property type="project" value="InterPro"/>
</dbReference>
<dbReference type="OrthoDB" id="388394at2"/>
<dbReference type="PROSITE" id="PS00211">
    <property type="entry name" value="ABC_TRANSPORTER_1"/>
    <property type="match status" value="1"/>
</dbReference>
<proteinExistence type="inferred from homology"/>
<feature type="domain" description="ABC transporter" evidence="5">
    <location>
        <begin position="2"/>
        <end position="219"/>
    </location>
</feature>
<evidence type="ECO:0000313" key="6">
    <source>
        <dbReference type="EMBL" id="ALD66326.1"/>
    </source>
</evidence>
<dbReference type="PANTHER" id="PTHR42711:SF5">
    <property type="entry name" value="ABC TRANSPORTER ATP-BINDING PROTEIN NATA"/>
    <property type="match status" value="1"/>
</dbReference>
<dbReference type="InterPro" id="IPR003439">
    <property type="entry name" value="ABC_transporter-like_ATP-bd"/>
</dbReference>
<protein>
    <submittedName>
        <fullName evidence="6">Lipopolysaccharide ABC transporter ATP-binding protein</fullName>
    </submittedName>
</protein>
<evidence type="ECO:0000256" key="1">
    <source>
        <dbReference type="ARBA" id="ARBA00005417"/>
    </source>
</evidence>
<dbReference type="SMART" id="SM00382">
    <property type="entry name" value="AAA"/>
    <property type="match status" value="1"/>
</dbReference>
<dbReference type="GO" id="GO:0005524">
    <property type="term" value="F:ATP binding"/>
    <property type="evidence" value="ECO:0007669"/>
    <property type="project" value="UniProtKB-KW"/>
</dbReference>
<dbReference type="InterPro" id="IPR027417">
    <property type="entry name" value="P-loop_NTPase"/>
</dbReference>
<evidence type="ECO:0000259" key="5">
    <source>
        <dbReference type="PROSITE" id="PS50893"/>
    </source>
</evidence>
<dbReference type="KEGG" id="scj:SCANT_v1c04200"/>
<keyword evidence="4 6" id="KW-0067">ATP-binding</keyword>
<dbReference type="STRING" id="362837.SCANT_v1c04200"/>
<dbReference type="InterPro" id="IPR017871">
    <property type="entry name" value="ABC_transporter-like_CS"/>
</dbReference>
<keyword evidence="2" id="KW-0813">Transport</keyword>